<gene>
    <name evidence="3" type="ORF">AMEX_G21191</name>
</gene>
<dbReference type="FunFam" id="1.10.390.30:FF:000001">
    <property type="entry name" value="TRPM8 channel-associated factor 1"/>
    <property type="match status" value="1"/>
</dbReference>
<dbReference type="Gene3D" id="2.60.120.1250">
    <property type="entry name" value="Peptidase M60, enhancin-like domain 1"/>
    <property type="match status" value="1"/>
</dbReference>
<dbReference type="GO" id="GO:0005886">
    <property type="term" value="C:plasma membrane"/>
    <property type="evidence" value="ECO:0007669"/>
    <property type="project" value="TreeGrafter"/>
</dbReference>
<sequence length="1112" mass="123771">MVSNEHHEDEQTILILTANGFKEDLQFLLQGVSEFDIQGELVPSDILVHGSSAFPIGFTPDGQTFCAGALYGQGRVIVASHESYLGREPLSTFMVNAIHWLDQRRNGVIGIEHKLESVSCLLSKSGLQCRITELQKNLSVFVCTSYSDAQFEEIQDFVAAGGGLLIGGHAWWWACCNPGCNVMTSCPGNRILGRMGICLSDKTVEQGLYKAPQVSRYALEFLLQGVSEFDIECDAVASQILVQSPSAFSIGSTPDGKAFLAGGYYGQGRVIVASHESYLGHESLSTFMVNAVHWLDQRRNGVIGVLPELKSICSLLSKSGLQCRITELQEDLSVFVCTSYSDAQCEEIQDFVAAGGGLLIGGHAWWWAHCNPGCNVMTDCPGNRILGRMGICLSDKTVEQGLYKAPQVSRYALEFLLQGVSEFDIECDAVASQILVQSPSAFSIGSTPDGEAFLAGGYYEQGRVIVASHESYLDRESMSTFMVNAVHWLDQRRNGVIGVLPELKSICSLLSKSGLQCRITELQKDLSVFVCTSYSDAQCEEIQDFVAAGGGLLIGGHAWWWAHCNPGRNVKTDCPGNRILDKMGICLSDKTVKAGKYKAPEVNQDLLTSSGLYHFQDMLQRLSGHVLQNQKLGDYELQFLKKFGRDCISYLHMQAHDSDMYKSVVERLKDLVSAGFPQVSPERPVKSPMDCLLLLVGTELFRVCRFSNAPLLYKTVDAPNLPSVSNARVWISITTSDKEEWISTGLYLSPGMKTNITVPRTITGKGWQVQIGCQTDDLCDADELKRAQNVCERFRLEKESVEVCNLWGGLIYLIAPPRSSVQNVEVVVQRAVKAPYYKSGQTSVSDWVSQIRKAPAPWAELEFENLIMTMPSDVIRHLDHPDHVATLWNSIMRSVADLAAKPALFPRKERFVADVQILAGFMHSGYPIMMHTVSAPDLVNPYVSGKSDFWGPVHELGHNQQHSDWEFPPYTTECTCNLWSVYVHEVVLGVKKADAHGQMTPQRRQNRIKKYIEGGRNLKDWTVWTALETYMQLQEEFGWDAFKKVFAAYHDMTGVPQDNKGKMNLYAETFSKVVNRNLTPFFKAWGWPIQPSTEEQLCSLPEWRDHPLVQYG</sequence>
<dbReference type="Gene3D" id="3.40.390.80">
    <property type="entry name" value="Peptidase M60, enhancin-like domain 2"/>
    <property type="match status" value="1"/>
</dbReference>
<evidence type="ECO:0000256" key="1">
    <source>
        <dbReference type="ARBA" id="ARBA00009770"/>
    </source>
</evidence>
<evidence type="ECO:0000313" key="3">
    <source>
        <dbReference type="EMBL" id="KAG9264855.1"/>
    </source>
</evidence>
<evidence type="ECO:0000313" key="4">
    <source>
        <dbReference type="Proteomes" id="UP000752171"/>
    </source>
</evidence>
<dbReference type="GO" id="GO:0090314">
    <property type="term" value="P:positive regulation of protein targeting to membrane"/>
    <property type="evidence" value="ECO:0007669"/>
    <property type="project" value="TreeGrafter"/>
</dbReference>
<proteinExistence type="inferred from homology"/>
<dbReference type="SMART" id="SM01276">
    <property type="entry name" value="M60-like"/>
    <property type="match status" value="1"/>
</dbReference>
<dbReference type="InterPro" id="IPR051244">
    <property type="entry name" value="TCAF"/>
</dbReference>
<dbReference type="GO" id="GO:0044325">
    <property type="term" value="F:transmembrane transporter binding"/>
    <property type="evidence" value="ECO:0007669"/>
    <property type="project" value="TreeGrafter"/>
</dbReference>
<dbReference type="AlphaFoldDB" id="A0A8T2L499"/>
<dbReference type="InterPro" id="IPR029062">
    <property type="entry name" value="Class_I_gatase-like"/>
</dbReference>
<dbReference type="Pfam" id="PF17291">
    <property type="entry name" value="M60-like_N"/>
    <property type="match status" value="1"/>
</dbReference>
<dbReference type="InterPro" id="IPR042279">
    <property type="entry name" value="Pep_M60_3"/>
</dbReference>
<comment type="caution">
    <text evidence="3">The sequence shown here is derived from an EMBL/GenBank/DDBJ whole genome shotgun (WGS) entry which is preliminary data.</text>
</comment>
<feature type="domain" description="Peptidase M60" evidence="2">
    <location>
        <begin position="739"/>
        <end position="1038"/>
    </location>
</feature>
<evidence type="ECO:0000259" key="2">
    <source>
        <dbReference type="PROSITE" id="PS51723"/>
    </source>
</evidence>
<protein>
    <recommendedName>
        <fullName evidence="2">Peptidase M60 domain-containing protein</fullName>
    </recommendedName>
</protein>
<dbReference type="Gene3D" id="1.10.390.30">
    <property type="entry name" value="Peptidase M60, enhancin-like domain 3"/>
    <property type="match status" value="1"/>
</dbReference>
<dbReference type="FunFam" id="3.40.390.80:FF:000001">
    <property type="entry name" value="TRPM8 channel-associated factor 1"/>
    <property type="match status" value="1"/>
</dbReference>
<reference evidence="3 4" key="1">
    <citation type="submission" date="2021-07" db="EMBL/GenBank/DDBJ databases">
        <authorList>
            <person name="Imarazene B."/>
            <person name="Zahm M."/>
            <person name="Klopp C."/>
            <person name="Cabau C."/>
            <person name="Beille S."/>
            <person name="Jouanno E."/>
            <person name="Castinel A."/>
            <person name="Lluch J."/>
            <person name="Gil L."/>
            <person name="Kuchtly C."/>
            <person name="Lopez Roques C."/>
            <person name="Donnadieu C."/>
            <person name="Parrinello H."/>
            <person name="Journot L."/>
            <person name="Du K."/>
            <person name="Schartl M."/>
            <person name="Retaux S."/>
            <person name="Guiguen Y."/>
        </authorList>
    </citation>
    <scope>NUCLEOTIDE SEQUENCE [LARGE SCALE GENOMIC DNA]</scope>
    <source>
        <strain evidence="3">Pach_M1</strain>
        <tissue evidence="3">Testis</tissue>
    </source>
</reference>
<dbReference type="Pfam" id="PF13402">
    <property type="entry name" value="Peptidase_M60"/>
    <property type="match status" value="1"/>
</dbReference>
<dbReference type="PANTHER" id="PTHR15730">
    <property type="entry name" value="EXPERIMENTAL AUTOIMMUNE PROSTATITIS ANTIGEN 2-RELATED"/>
    <property type="match status" value="1"/>
</dbReference>
<dbReference type="SUPFAM" id="SSF52317">
    <property type="entry name" value="Class I glutamine amidotransferase-like"/>
    <property type="match status" value="2"/>
</dbReference>
<dbReference type="EMBL" id="JAICCE010000018">
    <property type="protein sequence ID" value="KAG9264855.1"/>
    <property type="molecule type" value="Genomic_DNA"/>
</dbReference>
<dbReference type="InterPro" id="IPR035423">
    <property type="entry name" value="M60-like_N"/>
</dbReference>
<dbReference type="Proteomes" id="UP000752171">
    <property type="component" value="Unassembled WGS sequence"/>
</dbReference>
<name>A0A8T2L499_ASTMX</name>
<organism evidence="3 4">
    <name type="scientific">Astyanax mexicanus</name>
    <name type="common">Blind cave fish</name>
    <name type="synonym">Astyanax fasciatus mexicanus</name>
    <dbReference type="NCBI Taxonomy" id="7994"/>
    <lineage>
        <taxon>Eukaryota</taxon>
        <taxon>Metazoa</taxon>
        <taxon>Chordata</taxon>
        <taxon>Craniata</taxon>
        <taxon>Vertebrata</taxon>
        <taxon>Euteleostomi</taxon>
        <taxon>Actinopterygii</taxon>
        <taxon>Neopterygii</taxon>
        <taxon>Teleostei</taxon>
        <taxon>Ostariophysi</taxon>
        <taxon>Characiformes</taxon>
        <taxon>Characoidei</taxon>
        <taxon>Acestrorhamphidae</taxon>
        <taxon>Acestrorhamphinae</taxon>
        <taxon>Astyanax</taxon>
    </lineage>
</organism>
<accession>A0A8T2L499</accession>
<comment type="similarity">
    <text evidence="1">Belongs to the TCAF family.</text>
</comment>
<dbReference type="PROSITE" id="PS51723">
    <property type="entry name" value="PEPTIDASE_M60"/>
    <property type="match status" value="1"/>
</dbReference>
<dbReference type="InterPro" id="IPR031161">
    <property type="entry name" value="Peptidase_M60_dom"/>
</dbReference>
<dbReference type="PANTHER" id="PTHR15730:SF5">
    <property type="entry name" value="SI:CH211-210B2.2-RELATED"/>
    <property type="match status" value="1"/>
</dbReference>